<organism evidence="2 3">
    <name type="scientific">Bionectria ochroleuca</name>
    <name type="common">Gliocladium roseum</name>
    <dbReference type="NCBI Taxonomy" id="29856"/>
    <lineage>
        <taxon>Eukaryota</taxon>
        <taxon>Fungi</taxon>
        <taxon>Dikarya</taxon>
        <taxon>Ascomycota</taxon>
        <taxon>Pezizomycotina</taxon>
        <taxon>Sordariomycetes</taxon>
        <taxon>Hypocreomycetidae</taxon>
        <taxon>Hypocreales</taxon>
        <taxon>Bionectriaceae</taxon>
        <taxon>Clonostachys</taxon>
    </lineage>
</organism>
<dbReference type="AlphaFoldDB" id="A0A8H7TNK3"/>
<dbReference type="Proteomes" id="UP000616885">
    <property type="component" value="Unassembled WGS sequence"/>
</dbReference>
<gene>
    <name evidence="2" type="ORF">IM811_015147</name>
</gene>
<dbReference type="EMBL" id="JADCTT010000006">
    <property type="protein sequence ID" value="KAF9750927.1"/>
    <property type="molecule type" value="Genomic_DNA"/>
</dbReference>
<evidence type="ECO:0000313" key="3">
    <source>
        <dbReference type="Proteomes" id="UP000616885"/>
    </source>
</evidence>
<comment type="caution">
    <text evidence="2">The sequence shown here is derived from an EMBL/GenBank/DDBJ whole genome shotgun (WGS) entry which is preliminary data.</text>
</comment>
<name>A0A8H7TNK3_BIOOC</name>
<reference evidence="2" key="1">
    <citation type="submission" date="2020-10" db="EMBL/GenBank/DDBJ databases">
        <title>High-Quality Genome Resource of Clonostachys rosea strain S41 by Oxford Nanopore Long-Read Sequencing.</title>
        <authorList>
            <person name="Wang H."/>
        </authorList>
    </citation>
    <scope>NUCLEOTIDE SEQUENCE</scope>
    <source>
        <strain evidence="2">S41</strain>
    </source>
</reference>
<accession>A0A8H7TNK3</accession>
<protein>
    <submittedName>
        <fullName evidence="2">Uncharacterized protein</fullName>
    </submittedName>
</protein>
<feature type="region of interest" description="Disordered" evidence="1">
    <location>
        <begin position="1"/>
        <end position="22"/>
    </location>
</feature>
<proteinExistence type="predicted"/>
<sequence>MGLFEGTFQFDQEEPPEPDYTNMEPWSLTFNNAGRGGQSLVFGLKIGWQTGRKCWAIALPLLGKAELQALGNSAKEEEVLKQLHNKRAKLDSLVANSGRSRS</sequence>
<evidence type="ECO:0000256" key="1">
    <source>
        <dbReference type="SAM" id="MobiDB-lite"/>
    </source>
</evidence>
<evidence type="ECO:0000313" key="2">
    <source>
        <dbReference type="EMBL" id="KAF9750927.1"/>
    </source>
</evidence>